<protein>
    <submittedName>
        <fullName evidence="2">Uncharacterized protein</fullName>
    </submittedName>
</protein>
<dbReference type="RefSeq" id="WP_203704306.1">
    <property type="nucleotide sequence ID" value="NZ_BAAALU010000024.1"/>
</dbReference>
<evidence type="ECO:0000313" key="2">
    <source>
        <dbReference type="EMBL" id="GIF57974.1"/>
    </source>
</evidence>
<keyword evidence="1" id="KW-1133">Transmembrane helix</keyword>
<proteinExistence type="predicted"/>
<reference evidence="2 3" key="1">
    <citation type="submission" date="2021-01" db="EMBL/GenBank/DDBJ databases">
        <title>Whole genome shotgun sequence of Asanoa iriomotensis NBRC 100142.</title>
        <authorList>
            <person name="Komaki H."/>
            <person name="Tamura T."/>
        </authorList>
    </citation>
    <scope>NUCLEOTIDE SEQUENCE [LARGE SCALE GENOMIC DNA]</scope>
    <source>
        <strain evidence="2 3">NBRC 100142</strain>
    </source>
</reference>
<keyword evidence="1" id="KW-0812">Transmembrane</keyword>
<comment type="caution">
    <text evidence="2">The sequence shown here is derived from an EMBL/GenBank/DDBJ whole genome shotgun (WGS) entry which is preliminary data.</text>
</comment>
<organism evidence="2 3">
    <name type="scientific">Asanoa iriomotensis</name>
    <dbReference type="NCBI Taxonomy" id="234613"/>
    <lineage>
        <taxon>Bacteria</taxon>
        <taxon>Bacillati</taxon>
        <taxon>Actinomycetota</taxon>
        <taxon>Actinomycetes</taxon>
        <taxon>Micromonosporales</taxon>
        <taxon>Micromonosporaceae</taxon>
        <taxon>Asanoa</taxon>
    </lineage>
</organism>
<dbReference type="Proteomes" id="UP000624325">
    <property type="component" value="Unassembled WGS sequence"/>
</dbReference>
<feature type="transmembrane region" description="Helical" evidence="1">
    <location>
        <begin position="31"/>
        <end position="52"/>
    </location>
</feature>
<name>A0ABQ4C5E1_9ACTN</name>
<sequence>MRARLWLTVAAPAALLHGGRSHHAPTVITTGARMLLTVTALALLLYTIGAPVSNGG</sequence>
<gene>
    <name evidence="2" type="ORF">Air01nite_40690</name>
</gene>
<accession>A0ABQ4C5E1</accession>
<evidence type="ECO:0000313" key="3">
    <source>
        <dbReference type="Proteomes" id="UP000624325"/>
    </source>
</evidence>
<keyword evidence="3" id="KW-1185">Reference proteome</keyword>
<keyword evidence="1" id="KW-0472">Membrane</keyword>
<evidence type="ECO:0000256" key="1">
    <source>
        <dbReference type="SAM" id="Phobius"/>
    </source>
</evidence>
<dbReference type="EMBL" id="BONC01000028">
    <property type="protein sequence ID" value="GIF57974.1"/>
    <property type="molecule type" value="Genomic_DNA"/>
</dbReference>